<evidence type="ECO:0008006" key="8">
    <source>
        <dbReference type="Google" id="ProtNLM"/>
    </source>
</evidence>
<evidence type="ECO:0000256" key="2">
    <source>
        <dbReference type="ARBA" id="ARBA00022679"/>
    </source>
</evidence>
<dbReference type="SUPFAM" id="SSF111331">
    <property type="entry name" value="NAD kinase/diacylglycerol kinase-like"/>
    <property type="match status" value="1"/>
</dbReference>
<protein>
    <recommendedName>
        <fullName evidence="8">NAD(+) kinase</fullName>
    </recommendedName>
</protein>
<dbReference type="PANTHER" id="PTHR13158:SF5">
    <property type="entry name" value="NAD KINASE 2, MITOCHONDRIAL"/>
    <property type="match status" value="1"/>
</dbReference>
<evidence type="ECO:0000313" key="6">
    <source>
        <dbReference type="EMBL" id="CAI2370424.1"/>
    </source>
</evidence>
<comment type="caution">
    <text evidence="6">The sequence shown here is derived from an EMBL/GenBank/DDBJ whole genome shotgun (WGS) entry which is preliminary data.</text>
</comment>
<dbReference type="Gene3D" id="2.60.200.30">
    <property type="entry name" value="Probable inorganic polyphosphate/atp-NAD kinase, domain 2"/>
    <property type="match status" value="1"/>
</dbReference>
<keyword evidence="2" id="KW-0808">Transferase</keyword>
<organism evidence="6 7">
    <name type="scientific">Euplotes crassus</name>
    <dbReference type="NCBI Taxonomy" id="5936"/>
    <lineage>
        <taxon>Eukaryota</taxon>
        <taxon>Sar</taxon>
        <taxon>Alveolata</taxon>
        <taxon>Ciliophora</taxon>
        <taxon>Intramacronucleata</taxon>
        <taxon>Spirotrichea</taxon>
        <taxon>Hypotrichia</taxon>
        <taxon>Euplotida</taxon>
        <taxon>Euplotidae</taxon>
        <taxon>Moneuplotes</taxon>
    </lineage>
</organism>
<dbReference type="GO" id="GO:0006741">
    <property type="term" value="P:NADP+ biosynthetic process"/>
    <property type="evidence" value="ECO:0007669"/>
    <property type="project" value="InterPro"/>
</dbReference>
<comment type="similarity">
    <text evidence="1">Belongs to the NAD kinase family.</text>
</comment>
<dbReference type="GO" id="GO:0003951">
    <property type="term" value="F:NAD+ kinase activity"/>
    <property type="evidence" value="ECO:0007669"/>
    <property type="project" value="InterPro"/>
</dbReference>
<dbReference type="InterPro" id="IPR017438">
    <property type="entry name" value="ATP-NAD_kinase_N"/>
</dbReference>
<sequence length="374" mass="42023">MSAGIVFIKKPKINLRVPQTPFYALKSRIECLSKSKSFLPTTSQTFQRLYKSLEASKEIHERSIDIIQQKMRNVNVMFTDDEQQIKEQLCQPGGSSIPFVVSLGGDGHFLSTSKYIQDKNIPIVGINTDPERSGGFLCGYKIYSKQDAQETEILNKPIDHLVSCLEDISNAKFSYRTRTRIDVKRLPYETEDAVEKLKVVDSCLSLNEMVMEESFGAKTCTYELTTDEQNLGILKSSGLIVSTGSGSTGLLLSARRPRISELCGTNEIISNNKSQCATVHSLRNIHESLQFSSEEKKFYYLNRELCRNPFDLKIYESATLMSLSQQEEGFCSEKLQVTNLNMDGNILVDGNKVIKLEYGDQVEVSIGTPLKCIV</sequence>
<dbReference type="Pfam" id="PF20143">
    <property type="entry name" value="NAD_kinase_C"/>
    <property type="match status" value="1"/>
</dbReference>
<keyword evidence="7" id="KW-1185">Reference proteome</keyword>
<gene>
    <name evidence="6" type="ORF">ECRASSUSDP1_LOCUS11736</name>
</gene>
<dbReference type="Gene3D" id="3.40.50.10330">
    <property type="entry name" value="Probable inorganic polyphosphate/atp-NAD kinase, domain 1"/>
    <property type="match status" value="1"/>
</dbReference>
<evidence type="ECO:0000256" key="1">
    <source>
        <dbReference type="ARBA" id="ARBA00010995"/>
    </source>
</evidence>
<proteinExistence type="inferred from homology"/>
<keyword evidence="4" id="KW-0521">NADP</keyword>
<dbReference type="InterPro" id="IPR016064">
    <property type="entry name" value="NAD/diacylglycerol_kinase_sf"/>
</dbReference>
<accession>A0AAD1UKF0</accession>
<dbReference type="InterPro" id="IPR002504">
    <property type="entry name" value="NADK"/>
</dbReference>
<keyword evidence="3" id="KW-0418">Kinase</keyword>
<evidence type="ECO:0000256" key="3">
    <source>
        <dbReference type="ARBA" id="ARBA00022777"/>
    </source>
</evidence>
<dbReference type="InterPro" id="IPR017437">
    <property type="entry name" value="ATP-NAD_kinase_PpnK-typ_C"/>
</dbReference>
<dbReference type="GO" id="GO:0019674">
    <property type="term" value="P:NAD+ metabolic process"/>
    <property type="evidence" value="ECO:0007669"/>
    <property type="project" value="InterPro"/>
</dbReference>
<reference evidence="6" key="1">
    <citation type="submission" date="2023-07" db="EMBL/GenBank/DDBJ databases">
        <authorList>
            <consortium name="AG Swart"/>
            <person name="Singh M."/>
            <person name="Singh A."/>
            <person name="Seah K."/>
            <person name="Emmerich C."/>
        </authorList>
    </citation>
    <scope>NUCLEOTIDE SEQUENCE</scope>
    <source>
        <strain evidence="6">DP1</strain>
    </source>
</reference>
<dbReference type="Proteomes" id="UP001295684">
    <property type="component" value="Unassembled WGS sequence"/>
</dbReference>
<dbReference type="PANTHER" id="PTHR13158">
    <property type="match status" value="1"/>
</dbReference>
<dbReference type="AlphaFoldDB" id="A0AAD1UKF0"/>
<keyword evidence="5" id="KW-0520">NAD</keyword>
<evidence type="ECO:0000256" key="4">
    <source>
        <dbReference type="ARBA" id="ARBA00022857"/>
    </source>
</evidence>
<name>A0AAD1UKF0_EUPCR</name>
<dbReference type="Pfam" id="PF01513">
    <property type="entry name" value="NAD_kinase"/>
    <property type="match status" value="1"/>
</dbReference>
<evidence type="ECO:0000256" key="5">
    <source>
        <dbReference type="ARBA" id="ARBA00023027"/>
    </source>
</evidence>
<dbReference type="EMBL" id="CAMPGE010011602">
    <property type="protein sequence ID" value="CAI2370424.1"/>
    <property type="molecule type" value="Genomic_DNA"/>
</dbReference>
<evidence type="ECO:0000313" key="7">
    <source>
        <dbReference type="Proteomes" id="UP001295684"/>
    </source>
</evidence>
<dbReference type="GO" id="GO:0005739">
    <property type="term" value="C:mitochondrion"/>
    <property type="evidence" value="ECO:0007669"/>
    <property type="project" value="TreeGrafter"/>
</dbReference>